<sequence>MWLCQCLVVLIGAMIIGLPLYTR</sequence>
<keyword evidence="2" id="KW-1185">Reference proteome</keyword>
<name>G0NE52_CAEBE</name>
<evidence type="ECO:0000313" key="2">
    <source>
        <dbReference type="Proteomes" id="UP000008068"/>
    </source>
</evidence>
<accession>G0NE52</accession>
<evidence type="ECO:0000313" key="1">
    <source>
        <dbReference type="EMBL" id="EGT58641.1"/>
    </source>
</evidence>
<dbReference type="HOGENOM" id="CLU_3423379_0_0_1"/>
<dbReference type="EMBL" id="GL379871">
    <property type="protein sequence ID" value="EGT58641.1"/>
    <property type="molecule type" value="Genomic_DNA"/>
</dbReference>
<gene>
    <name evidence="1" type="ORF">CAEBREN_12181</name>
</gene>
<protein>
    <submittedName>
        <fullName evidence="1">Uncharacterized protein</fullName>
    </submittedName>
</protein>
<dbReference type="Proteomes" id="UP000008068">
    <property type="component" value="Unassembled WGS sequence"/>
</dbReference>
<reference evidence="2" key="1">
    <citation type="submission" date="2011-07" db="EMBL/GenBank/DDBJ databases">
        <authorList>
            <consortium name="Caenorhabditis brenneri Sequencing and Analysis Consortium"/>
            <person name="Wilson R.K."/>
        </authorList>
    </citation>
    <scope>NUCLEOTIDE SEQUENCE [LARGE SCALE GENOMIC DNA]</scope>
    <source>
        <strain evidence="2">PB2801</strain>
    </source>
</reference>
<organism evidence="2">
    <name type="scientific">Caenorhabditis brenneri</name>
    <name type="common">Nematode worm</name>
    <dbReference type="NCBI Taxonomy" id="135651"/>
    <lineage>
        <taxon>Eukaryota</taxon>
        <taxon>Metazoa</taxon>
        <taxon>Ecdysozoa</taxon>
        <taxon>Nematoda</taxon>
        <taxon>Chromadorea</taxon>
        <taxon>Rhabditida</taxon>
        <taxon>Rhabditina</taxon>
        <taxon>Rhabditomorpha</taxon>
        <taxon>Rhabditoidea</taxon>
        <taxon>Rhabditidae</taxon>
        <taxon>Peloderinae</taxon>
        <taxon>Caenorhabditis</taxon>
    </lineage>
</organism>
<dbReference type="InParanoid" id="G0NE52"/>
<proteinExistence type="predicted"/>
<dbReference type="AlphaFoldDB" id="G0NE52"/>